<dbReference type="SUPFAM" id="SSF55347">
    <property type="entry name" value="Glyceraldehyde-3-phosphate dehydrogenase-like, C-terminal domain"/>
    <property type="match status" value="1"/>
</dbReference>
<dbReference type="InterPro" id="IPR055170">
    <property type="entry name" value="GFO_IDH_MocA-like_dom"/>
</dbReference>
<gene>
    <name evidence="3" type="ORF">J2Z70_001162</name>
</gene>
<evidence type="ECO:0000313" key="4">
    <source>
        <dbReference type="Proteomes" id="UP000773462"/>
    </source>
</evidence>
<dbReference type="SUPFAM" id="SSF51735">
    <property type="entry name" value="NAD(P)-binding Rossmann-fold domains"/>
    <property type="match status" value="1"/>
</dbReference>
<feature type="domain" description="Gfo/Idh/MocA-like oxidoreductase N-terminal" evidence="1">
    <location>
        <begin position="6"/>
        <end position="121"/>
    </location>
</feature>
<dbReference type="PANTHER" id="PTHR43708:SF8">
    <property type="entry name" value="OXIDOREDUCTASE"/>
    <property type="match status" value="1"/>
</dbReference>
<evidence type="ECO:0000313" key="3">
    <source>
        <dbReference type="EMBL" id="MBP2111021.1"/>
    </source>
</evidence>
<dbReference type="PANTHER" id="PTHR43708">
    <property type="entry name" value="CONSERVED EXPRESSED OXIDOREDUCTASE (EUROFUNG)"/>
    <property type="match status" value="1"/>
</dbReference>
<accession>A0ABS4NNI5</accession>
<evidence type="ECO:0000259" key="1">
    <source>
        <dbReference type="Pfam" id="PF01408"/>
    </source>
</evidence>
<dbReference type="Gene3D" id="3.40.50.720">
    <property type="entry name" value="NAD(P)-binding Rossmann-like Domain"/>
    <property type="match status" value="1"/>
</dbReference>
<comment type="caution">
    <text evidence="3">The sequence shown here is derived from an EMBL/GenBank/DDBJ whole genome shotgun (WGS) entry which is preliminary data.</text>
</comment>
<name>A0ABS4NNI5_9BACL</name>
<feature type="domain" description="GFO/IDH/MocA-like oxidoreductase" evidence="2">
    <location>
        <begin position="135"/>
        <end position="254"/>
    </location>
</feature>
<evidence type="ECO:0000259" key="2">
    <source>
        <dbReference type="Pfam" id="PF22725"/>
    </source>
</evidence>
<dbReference type="InterPro" id="IPR051317">
    <property type="entry name" value="Gfo/Idh/MocA_oxidoreduct"/>
</dbReference>
<protein>
    <submittedName>
        <fullName evidence="3">Dehydrogenase</fullName>
    </submittedName>
</protein>
<dbReference type="InterPro" id="IPR000683">
    <property type="entry name" value="Gfo/Idh/MocA-like_OxRdtase_N"/>
</dbReference>
<dbReference type="Pfam" id="PF01408">
    <property type="entry name" value="GFO_IDH_MocA"/>
    <property type="match status" value="1"/>
</dbReference>
<reference evidence="3 4" key="1">
    <citation type="submission" date="2021-03" db="EMBL/GenBank/DDBJ databases">
        <title>Genomic Encyclopedia of Type Strains, Phase IV (KMG-IV): sequencing the most valuable type-strain genomes for metagenomic binning, comparative biology and taxonomic classification.</title>
        <authorList>
            <person name="Goeker M."/>
        </authorList>
    </citation>
    <scope>NUCLEOTIDE SEQUENCE [LARGE SCALE GENOMIC DNA]</scope>
    <source>
        <strain evidence="3 4">DSM 101953</strain>
    </source>
</reference>
<dbReference type="InterPro" id="IPR036291">
    <property type="entry name" value="NAD(P)-bd_dom_sf"/>
</dbReference>
<sequence length="356" mass="38851">MTAGHRVVVAGCGAMANEWITYALKHTDEIEIVALVDIRRESAQAMAEKHGLTCPVFTDVEQAIADTAANLVFDVTVPASHYNIASRSLEAGCHVFAEKPLAETMEQCNSIVSIAERTGRSHAVMQNRRYDPRIRSLRELIASGSIGRTGSISANFFLAPHFGGFRDAMDSPLLLDMAIHTFDQARYISGANPVSVYCQEFNPPGSWYAGNAAAVCIFEMSDGSVFCYQGSWCAEGAPTSWEASWRVQGEKGAAIWDGRDQPFAEVISAGSEHSGQFLHEFERVEAPEVQMEETFHQGCLDEMFRSLAEGRPAETDCRDNRYSMAMVLGALESARTGRKLSIAEFIEGAELAGSKG</sequence>
<dbReference type="EMBL" id="JAGGLV010000003">
    <property type="protein sequence ID" value="MBP2111021.1"/>
    <property type="molecule type" value="Genomic_DNA"/>
</dbReference>
<dbReference type="Pfam" id="PF22725">
    <property type="entry name" value="GFO_IDH_MocA_C3"/>
    <property type="match status" value="1"/>
</dbReference>
<dbReference type="RefSeq" id="WP_209870325.1">
    <property type="nucleotide sequence ID" value="NZ_JAGGLV010000003.1"/>
</dbReference>
<dbReference type="Proteomes" id="UP000773462">
    <property type="component" value="Unassembled WGS sequence"/>
</dbReference>
<keyword evidence="4" id="KW-1185">Reference proteome</keyword>
<dbReference type="Gene3D" id="3.30.360.10">
    <property type="entry name" value="Dihydrodipicolinate Reductase, domain 2"/>
    <property type="match status" value="1"/>
</dbReference>
<proteinExistence type="predicted"/>
<organism evidence="3 4">
    <name type="scientific">Paenibacillus silagei</name>
    <dbReference type="NCBI Taxonomy" id="1670801"/>
    <lineage>
        <taxon>Bacteria</taxon>
        <taxon>Bacillati</taxon>
        <taxon>Bacillota</taxon>
        <taxon>Bacilli</taxon>
        <taxon>Bacillales</taxon>
        <taxon>Paenibacillaceae</taxon>
        <taxon>Paenibacillus</taxon>
    </lineage>
</organism>